<proteinExistence type="predicted"/>
<protein>
    <submittedName>
        <fullName evidence="1">Uncharacterized protein</fullName>
    </submittedName>
</protein>
<gene>
    <name evidence="1" type="ORF">CS063_06080</name>
</gene>
<keyword evidence="2" id="KW-1185">Reference proteome</keyword>
<evidence type="ECO:0000313" key="2">
    <source>
        <dbReference type="Proteomes" id="UP000224460"/>
    </source>
</evidence>
<reference evidence="1" key="1">
    <citation type="submission" date="2017-10" db="EMBL/GenBank/DDBJ databases">
        <title>Genome sequence of cellulolytic Lachnospiraceae bacterium XHS1971 isolated from hotspring sediment.</title>
        <authorList>
            <person name="Vasudevan G."/>
            <person name="Joshi A.J."/>
            <person name="Hivarkar S."/>
            <person name="Lanjekar V.B."/>
            <person name="Dhakephalkar P.K."/>
            <person name="Dagar S."/>
        </authorList>
    </citation>
    <scope>NUCLEOTIDE SEQUENCE</scope>
    <source>
        <strain evidence="1">XHS1971</strain>
    </source>
</reference>
<dbReference type="EMBL" id="PEDL01000004">
    <property type="protein sequence ID" value="PHV71257.1"/>
    <property type="molecule type" value="Genomic_DNA"/>
</dbReference>
<dbReference type="Proteomes" id="UP000224460">
    <property type="component" value="Unassembled WGS sequence"/>
</dbReference>
<evidence type="ECO:0000313" key="1">
    <source>
        <dbReference type="EMBL" id="PHV71257.1"/>
    </source>
</evidence>
<comment type="caution">
    <text evidence="1">The sequence shown here is derived from an EMBL/GenBank/DDBJ whole genome shotgun (WGS) entry which is preliminary data.</text>
</comment>
<organism evidence="1 2">
    <name type="scientific">Sporanaerobium hydrogeniformans</name>
    <dbReference type="NCBI Taxonomy" id="3072179"/>
    <lineage>
        <taxon>Bacteria</taxon>
        <taxon>Bacillati</taxon>
        <taxon>Bacillota</taxon>
        <taxon>Clostridia</taxon>
        <taxon>Lachnospirales</taxon>
        <taxon>Lachnospiraceae</taxon>
        <taxon>Sporanaerobium</taxon>
    </lineage>
</organism>
<sequence length="170" mass="19687">MTKQRLIRKILTCIIREQKQKFIWQFGVLGRAIGPALIVEAIIGIFFGELIRHPQNFLVSVFIKLLVLMPIGFIQGFISWGVYKELLIKEVWDKSMKWRYIFSEGVLGWGLLCWIVLFDIYHFSAIAEGVSFILFILCGIGFGAMMRMTWNIKEVQKLANDLKKEGKRVA</sequence>
<accession>A0AC61DF97</accession>
<name>A0AC61DF97_9FIRM</name>